<evidence type="ECO:0000256" key="4">
    <source>
        <dbReference type="ARBA" id="ARBA00022827"/>
    </source>
</evidence>
<name>A0A066XEP0_COLSU</name>
<keyword evidence="6" id="KW-0503">Monooxygenase</keyword>
<evidence type="ECO:0000313" key="9">
    <source>
        <dbReference type="EMBL" id="KDN67412.1"/>
    </source>
</evidence>
<keyword evidence="7" id="KW-1133">Transmembrane helix</keyword>
<dbReference type="STRING" id="1173701.A0A066XEP0"/>
<dbReference type="EMBL" id="JMSE01000817">
    <property type="protein sequence ID" value="KDN67412.1"/>
    <property type="molecule type" value="Genomic_DNA"/>
</dbReference>
<keyword evidence="10" id="KW-1185">Reference proteome</keyword>
<dbReference type="PANTHER" id="PTHR47356">
    <property type="entry name" value="FAD-DEPENDENT MONOOXYGENASE ASQG-RELATED"/>
    <property type="match status" value="1"/>
</dbReference>
<comment type="similarity">
    <text evidence="2">Belongs to the paxM FAD-dependent monooxygenase family.</text>
</comment>
<evidence type="ECO:0000256" key="7">
    <source>
        <dbReference type="SAM" id="Phobius"/>
    </source>
</evidence>
<organism evidence="9 10">
    <name type="scientific">Colletotrichum sublineola</name>
    <name type="common">Sorghum anthracnose fungus</name>
    <dbReference type="NCBI Taxonomy" id="1173701"/>
    <lineage>
        <taxon>Eukaryota</taxon>
        <taxon>Fungi</taxon>
        <taxon>Dikarya</taxon>
        <taxon>Ascomycota</taxon>
        <taxon>Pezizomycotina</taxon>
        <taxon>Sordariomycetes</taxon>
        <taxon>Hypocreomycetidae</taxon>
        <taxon>Glomerellales</taxon>
        <taxon>Glomerellaceae</taxon>
        <taxon>Colletotrichum</taxon>
        <taxon>Colletotrichum graminicola species complex</taxon>
    </lineage>
</organism>
<accession>A0A066XEP0</accession>
<gene>
    <name evidence="9" type="ORF">CSUB01_11671</name>
</gene>
<dbReference type="GO" id="GO:0071949">
    <property type="term" value="F:FAD binding"/>
    <property type="evidence" value="ECO:0007669"/>
    <property type="project" value="InterPro"/>
</dbReference>
<evidence type="ECO:0000256" key="3">
    <source>
        <dbReference type="ARBA" id="ARBA00022630"/>
    </source>
</evidence>
<dbReference type="OrthoDB" id="2431938at2759"/>
<dbReference type="HOGENOM" id="CLU_009665_12_2_1"/>
<dbReference type="SUPFAM" id="SSF51905">
    <property type="entry name" value="FAD/NAD(P)-binding domain"/>
    <property type="match status" value="1"/>
</dbReference>
<dbReference type="PRINTS" id="PR00420">
    <property type="entry name" value="RNGMNOXGNASE"/>
</dbReference>
<dbReference type="PANTHER" id="PTHR47356:SF2">
    <property type="entry name" value="FAD-BINDING DOMAIN-CONTAINING PROTEIN-RELATED"/>
    <property type="match status" value="1"/>
</dbReference>
<evidence type="ECO:0000256" key="1">
    <source>
        <dbReference type="ARBA" id="ARBA00001974"/>
    </source>
</evidence>
<comment type="cofactor">
    <cofactor evidence="1">
        <name>FAD</name>
        <dbReference type="ChEBI" id="CHEBI:57692"/>
    </cofactor>
</comment>
<keyword evidence="3" id="KW-0285">Flavoprotein</keyword>
<evidence type="ECO:0000256" key="2">
    <source>
        <dbReference type="ARBA" id="ARBA00007992"/>
    </source>
</evidence>
<evidence type="ECO:0000256" key="5">
    <source>
        <dbReference type="ARBA" id="ARBA00023002"/>
    </source>
</evidence>
<dbReference type="InterPro" id="IPR002938">
    <property type="entry name" value="FAD-bd"/>
</dbReference>
<comment type="caution">
    <text evidence="9">The sequence shown here is derived from an EMBL/GenBank/DDBJ whole genome shotgun (WGS) entry which is preliminary data.</text>
</comment>
<keyword evidence="5" id="KW-0560">Oxidoreductase</keyword>
<dbReference type="Gene3D" id="3.50.50.60">
    <property type="entry name" value="FAD/NAD(P)-binding domain"/>
    <property type="match status" value="1"/>
</dbReference>
<reference evidence="10" key="1">
    <citation type="journal article" date="2014" name="Genome Announc.">
        <title>Draft genome sequence of Colletotrichum sublineola, a destructive pathogen of cultivated sorghum.</title>
        <authorList>
            <person name="Baroncelli R."/>
            <person name="Sanz-Martin J.M."/>
            <person name="Rech G.E."/>
            <person name="Sukno S.A."/>
            <person name="Thon M.R."/>
        </authorList>
    </citation>
    <scope>NUCLEOTIDE SEQUENCE [LARGE SCALE GENOMIC DNA]</scope>
    <source>
        <strain evidence="10">TX430BB</strain>
    </source>
</reference>
<dbReference type="Proteomes" id="UP000027238">
    <property type="component" value="Unassembled WGS sequence"/>
</dbReference>
<dbReference type="AlphaFoldDB" id="A0A066XEP0"/>
<proteinExistence type="inferred from homology"/>
<feature type="transmembrane region" description="Helical" evidence="7">
    <location>
        <begin position="448"/>
        <end position="468"/>
    </location>
</feature>
<feature type="domain" description="FAD-binding" evidence="8">
    <location>
        <begin position="15"/>
        <end position="359"/>
    </location>
</feature>
<dbReference type="InterPro" id="IPR050562">
    <property type="entry name" value="FAD_mOase_fung"/>
</dbReference>
<keyword evidence="7" id="KW-0812">Transmembrane</keyword>
<protein>
    <recommendedName>
        <fullName evidence="8">FAD-binding domain-containing protein</fullName>
    </recommendedName>
</protein>
<dbReference type="Pfam" id="PF01494">
    <property type="entry name" value="FAD_binding_3"/>
    <property type="match status" value="1"/>
</dbReference>
<dbReference type="InterPro" id="IPR036188">
    <property type="entry name" value="FAD/NAD-bd_sf"/>
</dbReference>
<evidence type="ECO:0000313" key="10">
    <source>
        <dbReference type="Proteomes" id="UP000027238"/>
    </source>
</evidence>
<dbReference type="eggNOG" id="KOG2614">
    <property type="taxonomic scope" value="Eukaryota"/>
</dbReference>
<sequence length="481" mass="53066">MCLEVSPSTQIVAPIDYVVLDKHPVAPAWGASITIYPSASRILHQIGCLEEVDSRCEPVTSFSNRGPDGKEFMVGPFFDTINNNQWNGYLTYTLARQDFLQILHDALPDKTKVFENARVMDVIEENESVRAILDNGTVHAGHVIVGFDGVHSAVRALMWEKAAKQSPGLFMVQEKQSIKTSYNCLLGVAPPQPSLGRARMTNVSNDKFSFLFLSQPDALYFIIHCKLPGDRVITWPDRAHYTAADAEAKAAELASYPVSDEIVFGDIWRSRIRGHLVSLEEGILSRWFYGRTVLAGDSAHKVTPNAAFGGFLAMEDAVVLANELHAAVARHPNKKPSETELGTALHRYQEERVKRAKEIMVPSWLVTRLQAYDGWPYYIIQRWILPIVGLGVIADGVADSCSAAPKLDYVPLPDEKKGTLPWKYKSPAAKGNGAAEKKPAANKGYDSLIVPVVLSTMALYFVAVWALAGRGVRVPLLRISP</sequence>
<evidence type="ECO:0000256" key="6">
    <source>
        <dbReference type="ARBA" id="ARBA00023033"/>
    </source>
</evidence>
<dbReference type="GO" id="GO:0004497">
    <property type="term" value="F:monooxygenase activity"/>
    <property type="evidence" value="ECO:0007669"/>
    <property type="project" value="UniProtKB-KW"/>
</dbReference>
<keyword evidence="4" id="KW-0274">FAD</keyword>
<evidence type="ECO:0000259" key="8">
    <source>
        <dbReference type="Pfam" id="PF01494"/>
    </source>
</evidence>
<dbReference type="OMA" id="VREIMWD"/>
<keyword evidence="7" id="KW-0472">Membrane</keyword>